<dbReference type="GeneID" id="5142293"/>
<dbReference type="KEGG" id="vg:5142293"/>
<protein>
    <submittedName>
        <fullName evidence="1">PfWMP4_02</fullName>
    </submittedName>
</protein>
<keyword evidence="2" id="KW-1185">Reference proteome</keyword>
<evidence type="ECO:0000313" key="1">
    <source>
        <dbReference type="EMBL" id="ABI33146.1"/>
    </source>
</evidence>
<organism evidence="1 2">
    <name type="scientific">Phormidium phage Pf-WMP4</name>
    <dbReference type="NCBI Taxonomy" id="2913979"/>
    <lineage>
        <taxon>Viruses</taxon>
        <taxon>Duplodnaviria</taxon>
        <taxon>Heunggongvirae</taxon>
        <taxon>Uroviricota</taxon>
        <taxon>Caudoviricetes</taxon>
        <taxon>Saffermanviridae</taxon>
        <taxon>Wumpquatrovirus</taxon>
        <taxon>Wumpquatrovirus WMP4</taxon>
    </lineage>
</organism>
<evidence type="ECO:0000313" key="2">
    <source>
        <dbReference type="Proteomes" id="UP000000911"/>
    </source>
</evidence>
<proteinExistence type="predicted"/>
<reference evidence="1 2" key="1">
    <citation type="journal article" date="2007" name="Virology">
        <title>Cyanophage Pf-WMP4, a T7-like phage infecting the freshwater cyanobacterium Phormidium foveolarum: complete genome sequence and DNA translocation.</title>
        <authorList>
            <person name="Liu X."/>
            <person name="Shi M."/>
            <person name="Kong S."/>
            <person name="Gao Y."/>
            <person name="An C."/>
        </authorList>
    </citation>
    <scope>NUCLEOTIDE SEQUENCE</scope>
</reference>
<dbReference type="Proteomes" id="UP000000911">
    <property type="component" value="Segment"/>
</dbReference>
<dbReference type="RefSeq" id="YP_762632.1">
    <property type="nucleotide sequence ID" value="NC_008367.1"/>
</dbReference>
<name>Q0GBW4_9CAUD</name>
<dbReference type="EMBL" id="DQ875742">
    <property type="protein sequence ID" value="ABI33146.1"/>
    <property type="molecule type" value="Genomic_DNA"/>
</dbReference>
<sequence length="87" mass="9975">MTNQQIIDAAPEEPTPEVETIEFGSEYYEYMANLPETRAELVFFIHSSYTAIDLAGNYVKWEDIPVNEREAAMQLPAPPQKPTRIAW</sequence>
<accession>Q0GBW4</accession>